<proteinExistence type="predicted"/>
<dbReference type="Pfam" id="PF00498">
    <property type="entry name" value="FHA"/>
    <property type="match status" value="2"/>
</dbReference>
<dbReference type="SUPFAM" id="SSF49879">
    <property type="entry name" value="SMAD/FHA domain"/>
    <property type="match status" value="2"/>
</dbReference>
<dbReference type="SMART" id="SM00240">
    <property type="entry name" value="FHA"/>
    <property type="match status" value="2"/>
</dbReference>
<feature type="domain" description="FHA" evidence="2">
    <location>
        <begin position="16"/>
        <end position="70"/>
    </location>
</feature>
<keyword evidence="1" id="KW-0812">Transmembrane</keyword>
<dbReference type="InterPro" id="IPR008984">
    <property type="entry name" value="SMAD_FHA_dom_sf"/>
</dbReference>
<dbReference type="InterPro" id="IPR000253">
    <property type="entry name" value="FHA_dom"/>
</dbReference>
<accession>A0ABV7AVF8</accession>
<evidence type="ECO:0000259" key="2">
    <source>
        <dbReference type="PROSITE" id="PS50006"/>
    </source>
</evidence>
<feature type="transmembrane region" description="Helical" evidence="1">
    <location>
        <begin position="262"/>
        <end position="282"/>
    </location>
</feature>
<keyword evidence="1" id="KW-0472">Membrane</keyword>
<dbReference type="EMBL" id="JBHRSJ010000023">
    <property type="protein sequence ID" value="MFC2973065.1"/>
    <property type="molecule type" value="Genomic_DNA"/>
</dbReference>
<name>A0ABV7AVF8_9GAMM</name>
<sequence length="283" mass="30737">MLKLHFKDNRQAPIWLVEGRFTIGTDRRNHLAVNDPGVGAFHAEISHRDGQHYLSDCNSASGTFVNEQRITSQYQLRSGDWLRLGTLELQLLAPSQPRPMVGMGATVRWYLQVLSGEQVGKKFQIQPGSMSLGRSTKCELCFSDPELSRRHAEFFLKDNLLEIRDLASVNGVFVNQKKINTVLLQPGDQVRTGSVTLLVIGPRVEVPQPEDEDATLFVPMVDLLKPTRPRSSGADVANPLRAAAQATAAPTPEAGTGSALPWAVWVGGGALAIGLAVAAALLL</sequence>
<dbReference type="Proteomes" id="UP001595457">
    <property type="component" value="Unassembled WGS sequence"/>
</dbReference>
<gene>
    <name evidence="3" type="ORF">ACFOJE_12675</name>
</gene>
<dbReference type="RefSeq" id="WP_377814727.1">
    <property type="nucleotide sequence ID" value="NZ_JBHRSJ010000023.1"/>
</dbReference>
<evidence type="ECO:0000313" key="4">
    <source>
        <dbReference type="Proteomes" id="UP001595457"/>
    </source>
</evidence>
<dbReference type="PROSITE" id="PS50006">
    <property type="entry name" value="FHA_DOMAIN"/>
    <property type="match status" value="2"/>
</dbReference>
<evidence type="ECO:0000313" key="3">
    <source>
        <dbReference type="EMBL" id="MFC2973065.1"/>
    </source>
</evidence>
<protein>
    <submittedName>
        <fullName evidence="3">FHA domain-containing protein</fullName>
    </submittedName>
</protein>
<feature type="domain" description="FHA" evidence="2">
    <location>
        <begin position="130"/>
        <end position="179"/>
    </location>
</feature>
<dbReference type="CDD" id="cd00060">
    <property type="entry name" value="FHA"/>
    <property type="match status" value="2"/>
</dbReference>
<reference evidence="4" key="1">
    <citation type="journal article" date="2019" name="Int. J. Syst. Evol. Microbiol.">
        <title>The Global Catalogue of Microorganisms (GCM) 10K type strain sequencing project: providing services to taxonomists for standard genome sequencing and annotation.</title>
        <authorList>
            <consortium name="The Broad Institute Genomics Platform"/>
            <consortium name="The Broad Institute Genome Sequencing Center for Infectious Disease"/>
            <person name="Wu L."/>
            <person name="Ma J."/>
        </authorList>
    </citation>
    <scope>NUCLEOTIDE SEQUENCE [LARGE SCALE GENOMIC DNA]</scope>
    <source>
        <strain evidence="4">KCTC 62195</strain>
    </source>
</reference>
<dbReference type="PANTHER" id="PTHR23308">
    <property type="entry name" value="NUCLEAR INHIBITOR OF PROTEIN PHOSPHATASE-1"/>
    <property type="match status" value="1"/>
</dbReference>
<keyword evidence="4" id="KW-1185">Reference proteome</keyword>
<keyword evidence="1" id="KW-1133">Transmembrane helix</keyword>
<comment type="caution">
    <text evidence="3">The sequence shown here is derived from an EMBL/GenBank/DDBJ whole genome shotgun (WGS) entry which is preliminary data.</text>
</comment>
<organism evidence="3 4">
    <name type="scientific">Azotobacter bryophylli</name>
    <dbReference type="NCBI Taxonomy" id="1986537"/>
    <lineage>
        <taxon>Bacteria</taxon>
        <taxon>Pseudomonadati</taxon>
        <taxon>Pseudomonadota</taxon>
        <taxon>Gammaproteobacteria</taxon>
        <taxon>Pseudomonadales</taxon>
        <taxon>Pseudomonadaceae</taxon>
        <taxon>Azotobacter</taxon>
    </lineage>
</organism>
<evidence type="ECO:0000256" key="1">
    <source>
        <dbReference type="SAM" id="Phobius"/>
    </source>
</evidence>
<dbReference type="Gene3D" id="2.60.200.20">
    <property type="match status" value="2"/>
</dbReference>
<dbReference type="InterPro" id="IPR050923">
    <property type="entry name" value="Cell_Proc_Reg/RNA_Proc"/>
</dbReference>